<dbReference type="GeneID" id="38786502"/>
<feature type="domain" description="GH16" evidence="2">
    <location>
        <begin position="36"/>
        <end position="303"/>
    </location>
</feature>
<sequence>MRSAFAAALLSLPLAALAGAHDAASFRRHSGAVRSSRRSSTNYTLVDKYVGEDFLNEWQFYDQADPTGGNVNYVSQSAAESAGLAYVDCNNVTVLAVDDTSSVASGGNRDSVRISSPKAYNSGLFIGDFGAMPTGCGVWPAFWLVSTVGPWPAGGEVDIIEGVNLATQNQVTIHTNNTCMLTSNSTATASVINNDCQSYNGHDSGCAYLQDSTETFGAPFNQAGGGVFALQWTSSAFSFFYFPRDSIPADITSETPDPSSWGEPTADFTVSGCDMASSFFEQAIVFDTTICGDWAGPSYPSTCPGSCSSIVANATNFADARWKINSVIVYQ</sequence>
<feature type="signal peptide" evidence="1">
    <location>
        <begin position="1"/>
        <end position="20"/>
    </location>
</feature>
<proteinExistence type="predicted"/>
<dbReference type="SUPFAM" id="SSF49899">
    <property type="entry name" value="Concanavalin A-like lectins/glucanases"/>
    <property type="match status" value="1"/>
</dbReference>
<dbReference type="PANTHER" id="PTHR10963:SF24">
    <property type="entry name" value="GLYCOSIDASE C21B10.07-RELATED"/>
    <property type="match status" value="1"/>
</dbReference>
<gene>
    <name evidence="3" type="ORF">SCP_1602480</name>
</gene>
<name>A0A401H576_9APHY</name>
<keyword evidence="4" id="KW-1185">Reference proteome</keyword>
<dbReference type="InterPro" id="IPR000757">
    <property type="entry name" value="Beta-glucanase-like"/>
</dbReference>
<evidence type="ECO:0000256" key="1">
    <source>
        <dbReference type="SAM" id="SignalP"/>
    </source>
</evidence>
<protein>
    <submittedName>
        <fullName evidence="3">Probable glycosidase</fullName>
    </submittedName>
</protein>
<dbReference type="InParanoid" id="A0A401H576"/>
<dbReference type="EMBL" id="BFAD01000016">
    <property type="protein sequence ID" value="GBE89585.1"/>
    <property type="molecule type" value="Genomic_DNA"/>
</dbReference>
<dbReference type="GO" id="GO:0004553">
    <property type="term" value="F:hydrolase activity, hydrolyzing O-glycosyl compounds"/>
    <property type="evidence" value="ECO:0007669"/>
    <property type="project" value="InterPro"/>
</dbReference>
<dbReference type="PANTHER" id="PTHR10963">
    <property type="entry name" value="GLYCOSYL HYDROLASE-RELATED"/>
    <property type="match status" value="1"/>
</dbReference>
<dbReference type="GO" id="GO:0009251">
    <property type="term" value="P:glucan catabolic process"/>
    <property type="evidence" value="ECO:0007669"/>
    <property type="project" value="TreeGrafter"/>
</dbReference>
<evidence type="ECO:0000313" key="4">
    <source>
        <dbReference type="Proteomes" id="UP000287166"/>
    </source>
</evidence>
<dbReference type="InterPro" id="IPR013320">
    <property type="entry name" value="ConA-like_dom_sf"/>
</dbReference>
<dbReference type="RefSeq" id="XP_027620498.1">
    <property type="nucleotide sequence ID" value="XM_027764697.1"/>
</dbReference>
<dbReference type="CDD" id="cd02181">
    <property type="entry name" value="GH16_fungal_Lam16A_glucanase"/>
    <property type="match status" value="1"/>
</dbReference>
<evidence type="ECO:0000259" key="2">
    <source>
        <dbReference type="PROSITE" id="PS51762"/>
    </source>
</evidence>
<dbReference type="OrthoDB" id="192832at2759"/>
<keyword evidence="1" id="KW-0732">Signal</keyword>
<dbReference type="PROSITE" id="PS51762">
    <property type="entry name" value="GH16_2"/>
    <property type="match status" value="1"/>
</dbReference>
<dbReference type="AlphaFoldDB" id="A0A401H576"/>
<reference evidence="3 4" key="1">
    <citation type="journal article" date="2018" name="Sci. Rep.">
        <title>Genome sequence of the cauliflower mushroom Sparassis crispa (Hanabiratake) and its association with beneficial usage.</title>
        <authorList>
            <person name="Kiyama R."/>
            <person name="Furutani Y."/>
            <person name="Kawaguchi K."/>
            <person name="Nakanishi T."/>
        </authorList>
    </citation>
    <scope>NUCLEOTIDE SEQUENCE [LARGE SCALE GENOMIC DNA]</scope>
</reference>
<dbReference type="Gene3D" id="2.60.120.200">
    <property type="match status" value="1"/>
</dbReference>
<dbReference type="Pfam" id="PF26113">
    <property type="entry name" value="GH16_XgeA"/>
    <property type="match status" value="1"/>
</dbReference>
<organism evidence="3 4">
    <name type="scientific">Sparassis crispa</name>
    <dbReference type="NCBI Taxonomy" id="139825"/>
    <lineage>
        <taxon>Eukaryota</taxon>
        <taxon>Fungi</taxon>
        <taxon>Dikarya</taxon>
        <taxon>Basidiomycota</taxon>
        <taxon>Agaricomycotina</taxon>
        <taxon>Agaricomycetes</taxon>
        <taxon>Polyporales</taxon>
        <taxon>Sparassidaceae</taxon>
        <taxon>Sparassis</taxon>
    </lineage>
</organism>
<keyword evidence="3" id="KW-0378">Hydrolase</keyword>
<feature type="chain" id="PRO_5019373572" evidence="1">
    <location>
        <begin position="21"/>
        <end position="331"/>
    </location>
</feature>
<dbReference type="Proteomes" id="UP000287166">
    <property type="component" value="Unassembled WGS sequence"/>
</dbReference>
<dbReference type="STRING" id="139825.A0A401H576"/>
<dbReference type="InterPro" id="IPR050546">
    <property type="entry name" value="Glycosyl_Hydrlase_16"/>
</dbReference>
<keyword evidence="3" id="KW-0326">Glycosidase</keyword>
<comment type="caution">
    <text evidence="3">The sequence shown here is derived from an EMBL/GenBank/DDBJ whole genome shotgun (WGS) entry which is preliminary data.</text>
</comment>
<accession>A0A401H576</accession>
<evidence type="ECO:0000313" key="3">
    <source>
        <dbReference type="EMBL" id="GBE89585.1"/>
    </source>
</evidence>